<name>A0AAV0TUN5_HYABA</name>
<dbReference type="Gene3D" id="3.40.50.300">
    <property type="entry name" value="P-loop containing nucleotide triphosphate hydrolases"/>
    <property type="match status" value="1"/>
</dbReference>
<evidence type="ECO:0000256" key="3">
    <source>
        <dbReference type="ARBA" id="ARBA00022853"/>
    </source>
</evidence>
<dbReference type="Pfam" id="PF00176">
    <property type="entry name" value="SNF2-rel_dom"/>
    <property type="match status" value="1"/>
</dbReference>
<dbReference type="PROSITE" id="PS51204">
    <property type="entry name" value="HSA"/>
    <property type="match status" value="1"/>
</dbReference>
<dbReference type="SUPFAM" id="SSF52540">
    <property type="entry name" value="P-loop containing nucleoside triphosphate hydrolases"/>
    <property type="match status" value="1"/>
</dbReference>
<dbReference type="Pfam" id="PF07529">
    <property type="entry name" value="HSA"/>
    <property type="match status" value="1"/>
</dbReference>
<dbReference type="Proteomes" id="UP001162031">
    <property type="component" value="Unassembled WGS sequence"/>
</dbReference>
<dbReference type="InterPro" id="IPR014012">
    <property type="entry name" value="HSA_dom"/>
</dbReference>
<protein>
    <recommendedName>
        <fullName evidence="9">HSA domain-containing protein</fullName>
    </recommendedName>
</protein>
<dbReference type="InterPro" id="IPR038718">
    <property type="entry name" value="SNF2-like_sf"/>
</dbReference>
<comment type="similarity">
    <text evidence="1">Belongs to the EAF1 family.</text>
</comment>
<dbReference type="GO" id="GO:0005524">
    <property type="term" value="F:ATP binding"/>
    <property type="evidence" value="ECO:0007669"/>
    <property type="project" value="InterPro"/>
</dbReference>
<organism evidence="7 8">
    <name type="scientific">Hyaloperonospora brassicae</name>
    <name type="common">Brassica downy mildew</name>
    <name type="synonym">Peronospora brassicae</name>
    <dbReference type="NCBI Taxonomy" id="162125"/>
    <lineage>
        <taxon>Eukaryota</taxon>
        <taxon>Sar</taxon>
        <taxon>Stramenopiles</taxon>
        <taxon>Oomycota</taxon>
        <taxon>Peronosporomycetes</taxon>
        <taxon>Peronosporales</taxon>
        <taxon>Peronosporaceae</taxon>
        <taxon>Hyaloperonospora</taxon>
    </lineage>
</organism>
<dbReference type="Pfam" id="PF00249">
    <property type="entry name" value="Myb_DNA-binding"/>
    <property type="match status" value="1"/>
</dbReference>
<dbReference type="InterPro" id="IPR001005">
    <property type="entry name" value="SANT/Myb"/>
</dbReference>
<feature type="compositionally biased region" description="Basic and acidic residues" evidence="4">
    <location>
        <begin position="1255"/>
        <end position="1271"/>
    </location>
</feature>
<keyword evidence="3" id="KW-0156">Chromatin regulator</keyword>
<dbReference type="GO" id="GO:0035267">
    <property type="term" value="C:NuA4 histone acetyltransferase complex"/>
    <property type="evidence" value="ECO:0007669"/>
    <property type="project" value="UniProtKB-ARBA"/>
</dbReference>
<accession>A0AAV0TUN5</accession>
<feature type="compositionally biased region" description="Basic and acidic residues" evidence="4">
    <location>
        <begin position="222"/>
        <end position="240"/>
    </location>
</feature>
<dbReference type="SUPFAM" id="SSF46689">
    <property type="entry name" value="Homeodomain-like"/>
    <property type="match status" value="1"/>
</dbReference>
<feature type="region of interest" description="Disordered" evidence="4">
    <location>
        <begin position="1778"/>
        <end position="1804"/>
    </location>
</feature>
<comment type="caution">
    <text evidence="7">The sequence shown here is derived from an EMBL/GenBank/DDBJ whole genome shotgun (WGS) entry which is preliminary data.</text>
</comment>
<feature type="region of interest" description="Disordered" evidence="4">
    <location>
        <begin position="2123"/>
        <end position="2151"/>
    </location>
</feature>
<comment type="similarity">
    <text evidence="2">Belongs to the SNF2/RAD54 helicase family. ISWI subfamily.</text>
</comment>
<dbReference type="Gene3D" id="3.40.50.10810">
    <property type="entry name" value="Tandem AAA-ATPase domain"/>
    <property type="match status" value="1"/>
</dbReference>
<feature type="domain" description="HSA" evidence="6">
    <location>
        <begin position="363"/>
        <end position="436"/>
    </location>
</feature>
<feature type="region of interest" description="Disordered" evidence="4">
    <location>
        <begin position="1255"/>
        <end position="1285"/>
    </location>
</feature>
<feature type="region of interest" description="Disordered" evidence="4">
    <location>
        <begin position="221"/>
        <end position="240"/>
    </location>
</feature>
<dbReference type="InterPro" id="IPR009057">
    <property type="entry name" value="Homeodomain-like_sf"/>
</dbReference>
<dbReference type="Gene3D" id="1.10.10.60">
    <property type="entry name" value="Homeodomain-like"/>
    <property type="match status" value="1"/>
</dbReference>
<reference evidence="7" key="1">
    <citation type="submission" date="2022-12" db="EMBL/GenBank/DDBJ databases">
        <authorList>
            <person name="Webb A."/>
        </authorList>
    </citation>
    <scope>NUCLEOTIDE SEQUENCE</scope>
    <source>
        <strain evidence="7">Hp1</strain>
    </source>
</reference>
<keyword evidence="8" id="KW-1185">Reference proteome</keyword>
<evidence type="ECO:0008006" key="9">
    <source>
        <dbReference type="Google" id="ProtNLM"/>
    </source>
</evidence>
<gene>
    <name evidence="7" type="ORF">HBR001_LOCUS4193</name>
</gene>
<evidence type="ECO:0000259" key="5">
    <source>
        <dbReference type="PROSITE" id="PS50090"/>
    </source>
</evidence>
<dbReference type="PROSITE" id="PS50090">
    <property type="entry name" value="MYB_LIKE"/>
    <property type="match status" value="1"/>
</dbReference>
<feature type="compositionally biased region" description="Low complexity" evidence="4">
    <location>
        <begin position="1786"/>
        <end position="1804"/>
    </location>
</feature>
<dbReference type="EMBL" id="CANTFL010000810">
    <property type="protein sequence ID" value="CAI5727865.1"/>
    <property type="molecule type" value="Genomic_DNA"/>
</dbReference>
<dbReference type="GO" id="GO:0006325">
    <property type="term" value="P:chromatin organization"/>
    <property type="evidence" value="ECO:0007669"/>
    <property type="project" value="UniProtKB-KW"/>
</dbReference>
<feature type="compositionally biased region" description="Basic residues" evidence="4">
    <location>
        <begin position="1571"/>
        <end position="1584"/>
    </location>
</feature>
<evidence type="ECO:0000256" key="2">
    <source>
        <dbReference type="ARBA" id="ARBA00009687"/>
    </source>
</evidence>
<dbReference type="PANTHER" id="PTHR10799">
    <property type="entry name" value="SNF2/RAD54 HELICASE FAMILY"/>
    <property type="match status" value="1"/>
</dbReference>
<evidence type="ECO:0000313" key="8">
    <source>
        <dbReference type="Proteomes" id="UP001162031"/>
    </source>
</evidence>
<evidence type="ECO:0000259" key="6">
    <source>
        <dbReference type="PROSITE" id="PS51204"/>
    </source>
</evidence>
<sequence length="2151" mass="232745">MGTSTGSNLRYSLTQQLLKRRRSARVPIRYNPRDPRFSFAETRRRPGPPVNLSNRINAVAPRLGKKHTILKQPVMTGTRSTRDTRSVVLLQAIRAKLVEYHEALVRQLVDEREAVRAAGLAQVPERVKDVRKHGVTETKEEPVLADVRATKMVTHKHVDTVQGLVPTGWSPAASCASIDMPAPVMNEKTREDTVLKKRQLAEAQMTEVVWVEVDQASVKKAKSSEEKHQQFNGKSDRREACSTSAIVDKRNGAAVKHQEGLTQSAVHCVARTSAPPSKYVMQKRREEEALDNRAGHDQQQPVSLASPPASNEDARLKRSVSTPRSALVSADVNIKFEQTLRESVRLRQEVNKRSLSVTRKRQLPQLLTPARCKTHWDCLLEEMKWMATDFTQERNWKRVLQYRIATDVIVARNLGSVRQELANRQTARSVALQISAFWRTMERIAARSRVRLEAAGDRSTRANFYDTGGGGHAAQYGDHSRRDSLEDVVMVNAGEGTLPLKYHTIDIAPSSKIDAKSDGKEAGMKADTVLATTKAHVNYIVSAGKRARSAMTSLSTGCSNADRSTARSLREAAFRDLQARCTASPAKGGPTIILAAFQLLALRWMLDLYSSGLNIFLNDQLGMGKAATIVAFFSLIEIVSSHKYEQQNESGSVRSRTPGRARAKKAKGPHLIVVSDEELHKWRHYLRIWHPDRRVQLYDGADQTLHYRKRLQREWETKLRVQAHTGEDDFLVALLNDDDGEELDDDECAEPVYCVLCPVNAFNEDRQAFVAFPYWQMVVVENEHGGSFDDPVCVSALQQLRQQQRRVLCNGQSIENWRSLALRLQYAEFLVREAPAFGDSNVRKSRQHRIESWPEQDIQVERSSVAAVMKAYSKSASVRGALLKASSQTNDTARHVNALLLAMSCLSLRRVRSEVEPELRKIEEISLSCQLSQSQSTQYRGELARFMATLDAAGGREQRLRVWLQLLLRLRRICNCVDLVNDTDKLGHADLRLLADCSAKLKTLEPLLRRLTLQEGKKVVIYCQFHGMFPVLELLLSLLNIGCVRITGSLAMQRRALYHFANRRVVRVALASTRLSTSNGILAASVYGSEAIVVVDGDWNATCDAKLRASWAKIAACGAETLPVYRLHCENTVETSLLSVGAFLTEKVFSKMSPLELLAVPSDMASMIEKPSWWSLTSSSTNGLTATGAIVDLASVAQEVEINEKYCGGPSELEVPLVVHNVDLHAEEHLLLANTDELNPVEWYAVDYVHSITDKNPQRGDERRAERVAERIEEESGPSWDTGDKLSQLGERSFETLAVFEANRQWREGDAVAQLFHSVKSLSGTVGNSALEDLFMQMRMQGMETCFDVYMPPQVPRLGLARLQPGAFATGIDTRMTFRVSYLVPAPVPPVPHVGKSKFDHIVGQHGDVSRFNKLSKKQRVSIAVVAGARAGVLGSVPGSNLTDLPSNSAGVKRKLESQLGGMKSGLQKERRVDLEGIPVSDVSEFPDDDFWGDTNLDALDSAEWDDPALFSGILGTGVGALETTVSSIASSSGTSSSGAGASSASTASGMVGGGIGAHVDSGFKTGSQKSSKKLKVGTGRARKSSMSFPESGRDVWSVQDDIILKKLFELYGANWTLIAQVFNSTTAVSCFVCNKRSPRQCYDRYGKIISCGFAAVASGASAGATAAITNEDKPNVSFKVHRGASLAAAGLDTRIGLAHNELLAKFPRRYSLPGLPPPSIAGAPSQKGLTLAYRQRQVAADGDVGKKAIYTSAGGLEDLRSIKASFDAIIQCVKRKTSPPPIPIPAETTSATSASTAAPPALGSADLGTKASLTAASFSSSQALTPASAPSTPAKVSAKALKKASVSPVAAIKSNPVAMPPPHKSHTDMISLLPGTLLDPDEVIKRSKEAAVVAIQAAAVVASAGRDGSPLSASGDVMLGAGSVFGVTVSTSMPRRLHAASLTSEANAVSVMSTSTMPSTGAAAAGATATTAPAGTQAQTINAATTAAWGGLVHGVGANEANASMAVDIATTSSGSDAQRTAPMPVTTSTLLHVLDRMPEVKNKIQLILNRTDCSESQKVAMIARLLSNTNAINTTNALGAPATMPLADVSSASGTAMLSALTAGFSSPNIPIDTETPIPMPAQLGPTAANLDTSSILPRQGRIQQPPAK</sequence>
<feature type="region of interest" description="Disordered" evidence="4">
    <location>
        <begin position="1562"/>
        <end position="1586"/>
    </location>
</feature>
<dbReference type="CDD" id="cd00167">
    <property type="entry name" value="SANT"/>
    <property type="match status" value="1"/>
</dbReference>
<dbReference type="InterPro" id="IPR000330">
    <property type="entry name" value="SNF2_N"/>
</dbReference>
<dbReference type="InterPro" id="IPR027417">
    <property type="entry name" value="P-loop_NTPase"/>
</dbReference>
<proteinExistence type="inferred from homology"/>
<dbReference type="SMART" id="SM00717">
    <property type="entry name" value="SANT"/>
    <property type="match status" value="1"/>
</dbReference>
<evidence type="ECO:0000313" key="7">
    <source>
        <dbReference type="EMBL" id="CAI5727865.1"/>
    </source>
</evidence>
<feature type="domain" description="Myb-like" evidence="5">
    <location>
        <begin position="1589"/>
        <end position="1650"/>
    </location>
</feature>
<evidence type="ECO:0000256" key="1">
    <source>
        <dbReference type="ARBA" id="ARBA00008913"/>
    </source>
</evidence>
<dbReference type="SMART" id="SM00573">
    <property type="entry name" value="HSA"/>
    <property type="match status" value="1"/>
</dbReference>
<feature type="compositionally biased region" description="Basic and acidic residues" evidence="4">
    <location>
        <begin position="283"/>
        <end position="296"/>
    </location>
</feature>
<evidence type="ECO:0000256" key="4">
    <source>
        <dbReference type="SAM" id="MobiDB-lite"/>
    </source>
</evidence>
<feature type="region of interest" description="Disordered" evidence="4">
    <location>
        <begin position="276"/>
        <end position="321"/>
    </location>
</feature>